<keyword evidence="3" id="KW-1185">Reference proteome</keyword>
<evidence type="ECO:0000256" key="1">
    <source>
        <dbReference type="SAM" id="Phobius"/>
    </source>
</evidence>
<evidence type="ECO:0000313" key="3">
    <source>
        <dbReference type="Proteomes" id="UP000683925"/>
    </source>
</evidence>
<evidence type="ECO:0008006" key="4">
    <source>
        <dbReference type="Google" id="ProtNLM"/>
    </source>
</evidence>
<proteinExistence type="predicted"/>
<accession>A0A8S1T3U7</accession>
<organism evidence="2 3">
    <name type="scientific">Paramecium octaurelia</name>
    <dbReference type="NCBI Taxonomy" id="43137"/>
    <lineage>
        <taxon>Eukaryota</taxon>
        <taxon>Sar</taxon>
        <taxon>Alveolata</taxon>
        <taxon>Ciliophora</taxon>
        <taxon>Intramacronucleata</taxon>
        <taxon>Oligohymenophorea</taxon>
        <taxon>Peniculida</taxon>
        <taxon>Parameciidae</taxon>
        <taxon>Paramecium</taxon>
    </lineage>
</organism>
<comment type="caution">
    <text evidence="2">The sequence shown here is derived from an EMBL/GenBank/DDBJ whole genome shotgun (WGS) entry which is preliminary data.</text>
</comment>
<evidence type="ECO:0000313" key="2">
    <source>
        <dbReference type="EMBL" id="CAD8146993.1"/>
    </source>
</evidence>
<protein>
    <recommendedName>
        <fullName evidence="4">Transmembrane protein</fullName>
    </recommendedName>
</protein>
<feature type="transmembrane region" description="Helical" evidence="1">
    <location>
        <begin position="203"/>
        <end position="221"/>
    </location>
</feature>
<reference evidence="2" key="1">
    <citation type="submission" date="2021-01" db="EMBL/GenBank/DDBJ databases">
        <authorList>
            <consortium name="Genoscope - CEA"/>
            <person name="William W."/>
        </authorList>
    </citation>
    <scope>NUCLEOTIDE SEQUENCE</scope>
</reference>
<dbReference type="Proteomes" id="UP000683925">
    <property type="component" value="Unassembled WGS sequence"/>
</dbReference>
<dbReference type="AlphaFoldDB" id="A0A8S1T3U7"/>
<keyword evidence="1" id="KW-0472">Membrane</keyword>
<name>A0A8S1T3U7_PAROT</name>
<sequence length="259" mass="30921">MKQKRVIKVDNERINKLSIKETSVNLDWLLKSPNINEIQSTLQFISLIDLRIEIDNFDIQGVCHTVYNNQIELKFISVANDLLCFQEGKCVVLSDCVIQKRKFHSNHNQLFLISLQNQLGRLILIFQHPISQKEWYKVLKLSAIQIDFLKKYRILENICLNFYYISHKKKKKKYAAQIINRKTSNSMINKKSQIIIQKFQEIIISRIFFLLLVFLMKMIFYIQSLNNLQVALLNNYYQVRIPKLLNLIQLLQFFLFFRI</sequence>
<keyword evidence="1" id="KW-0812">Transmembrane</keyword>
<keyword evidence="1" id="KW-1133">Transmembrane helix</keyword>
<dbReference type="EMBL" id="CAJJDP010000019">
    <property type="protein sequence ID" value="CAD8146993.1"/>
    <property type="molecule type" value="Genomic_DNA"/>
</dbReference>
<gene>
    <name evidence="2" type="ORF">POCTA_138.1.T0190209</name>
</gene>